<dbReference type="PROSITE" id="PS50109">
    <property type="entry name" value="HIS_KIN"/>
    <property type="match status" value="1"/>
</dbReference>
<gene>
    <name evidence="9" type="ORF">RM520_02280</name>
</gene>
<dbReference type="PROSITE" id="PS50112">
    <property type="entry name" value="PAS"/>
    <property type="match status" value="1"/>
</dbReference>
<feature type="domain" description="PAC" evidence="8">
    <location>
        <begin position="313"/>
        <end position="365"/>
    </location>
</feature>
<keyword evidence="4" id="KW-0808">Transferase</keyword>
<reference evidence="9 10" key="1">
    <citation type="submission" date="2023-09" db="EMBL/GenBank/DDBJ databases">
        <authorList>
            <person name="Rey-Velasco X."/>
        </authorList>
    </citation>
    <scope>NUCLEOTIDE SEQUENCE [LARGE SCALE GENOMIC DNA]</scope>
    <source>
        <strain evidence="9 10">P007</strain>
    </source>
</reference>
<dbReference type="InterPro" id="IPR036097">
    <property type="entry name" value="HisK_dim/P_sf"/>
</dbReference>
<dbReference type="InterPro" id="IPR003594">
    <property type="entry name" value="HATPase_dom"/>
</dbReference>
<accession>A0ABU3BDN7</accession>
<dbReference type="NCBIfam" id="TIGR00229">
    <property type="entry name" value="sensory_box"/>
    <property type="match status" value="1"/>
</dbReference>
<evidence type="ECO:0000259" key="7">
    <source>
        <dbReference type="PROSITE" id="PS50112"/>
    </source>
</evidence>
<dbReference type="CDD" id="cd00130">
    <property type="entry name" value="PAS"/>
    <property type="match status" value="2"/>
</dbReference>
<proteinExistence type="predicted"/>
<dbReference type="InterPro" id="IPR005467">
    <property type="entry name" value="His_kinase_dom"/>
</dbReference>
<dbReference type="Proteomes" id="UP001250662">
    <property type="component" value="Unassembled WGS sequence"/>
</dbReference>
<dbReference type="InterPro" id="IPR013655">
    <property type="entry name" value="PAS_fold_3"/>
</dbReference>
<keyword evidence="10" id="KW-1185">Reference proteome</keyword>
<evidence type="ECO:0000256" key="1">
    <source>
        <dbReference type="ARBA" id="ARBA00000085"/>
    </source>
</evidence>
<dbReference type="Pfam" id="PF02518">
    <property type="entry name" value="HATPase_c"/>
    <property type="match status" value="1"/>
</dbReference>
<evidence type="ECO:0000259" key="8">
    <source>
        <dbReference type="PROSITE" id="PS50113"/>
    </source>
</evidence>
<dbReference type="EC" id="2.7.13.3" evidence="2"/>
<keyword evidence="3" id="KW-0597">Phosphoprotein</keyword>
<evidence type="ECO:0000256" key="3">
    <source>
        <dbReference type="ARBA" id="ARBA00022553"/>
    </source>
</evidence>
<dbReference type="Pfam" id="PF13426">
    <property type="entry name" value="PAS_9"/>
    <property type="match status" value="2"/>
</dbReference>
<dbReference type="PROSITE" id="PS50113">
    <property type="entry name" value="PAC"/>
    <property type="match status" value="2"/>
</dbReference>
<evidence type="ECO:0000313" key="9">
    <source>
        <dbReference type="EMBL" id="MDT0620433.1"/>
    </source>
</evidence>
<dbReference type="InterPro" id="IPR052162">
    <property type="entry name" value="Sensor_kinase/Photoreceptor"/>
</dbReference>
<keyword evidence="5" id="KW-0418">Kinase</keyword>
<evidence type="ECO:0000256" key="5">
    <source>
        <dbReference type="ARBA" id="ARBA00022777"/>
    </source>
</evidence>
<dbReference type="Gene3D" id="2.10.70.100">
    <property type="match status" value="1"/>
</dbReference>
<dbReference type="Gene3D" id="3.30.565.10">
    <property type="entry name" value="Histidine kinase-like ATPase, C-terminal domain"/>
    <property type="match status" value="1"/>
</dbReference>
<comment type="caution">
    <text evidence="9">The sequence shown here is derived from an EMBL/GenBank/DDBJ whole genome shotgun (WGS) entry which is preliminary data.</text>
</comment>
<dbReference type="EMBL" id="JAVRHU010000001">
    <property type="protein sequence ID" value="MDT0620433.1"/>
    <property type="molecule type" value="Genomic_DNA"/>
</dbReference>
<dbReference type="PANTHER" id="PTHR43304:SF1">
    <property type="entry name" value="PAC DOMAIN-CONTAINING PROTEIN"/>
    <property type="match status" value="1"/>
</dbReference>
<dbReference type="Pfam" id="PF08447">
    <property type="entry name" value="PAS_3"/>
    <property type="match status" value="1"/>
</dbReference>
<sequence>MQTKTLFSLENSPIPLLIIEEKGKIITSSKVINTFFEHRSDVQINSIHDLLGDLTLNFKNKIKNKEQFSEVYEVISKDGSLRWIKLSLFPIVTDKNLFQICFHDISREKLKYDLDQKAKKIAKIGSWSVNLIENSLYWSEETKAIHEVPNNFIPDLETGINFYKEGKSRDLIIEAVSECIESGQGYDLELVIITAKGNEKWVRAIGNAERLNGKTIGFSGVFQDIDEAKRQRGEYDELNDRLRAAVDSANVGVWDFNIIENTLFWDERMYDLYGVNKAAFEGVYDAWERTIHPDDKEKAAFEVEQAIKGKMELDTEFRIIKQDGTIAYIHAEAKVFHNKKGEPYRLIGANTDVTRIKRRDDRLRKLLNVTEKQNQRLLDFTNIVSHNLRSNSSNISMLSGMLNSNLPADRQKKFIEMIQTSSERLDETIVQLNEIVKIQATDSREINQINVKQIFNKVLDSINGLVLESSARIHLKVDDNLKVNAVKPYLTSVFMNLLTNSIKYRKPNKQLKIEIKAKALPNQTVISFIDNGIGIDLNKNGSKIFGMYKTFHNNKDAKGIGLFITKNHMEAMDGKIQVESKLNEGSIFHLYFSKDI</sequence>
<dbReference type="InterPro" id="IPR035965">
    <property type="entry name" value="PAS-like_dom_sf"/>
</dbReference>
<name>A0ABU3BDN7_9FLAO</name>
<dbReference type="InterPro" id="IPR036890">
    <property type="entry name" value="HATPase_C_sf"/>
</dbReference>
<dbReference type="Gene3D" id="1.10.287.130">
    <property type="match status" value="1"/>
</dbReference>
<evidence type="ECO:0000313" key="10">
    <source>
        <dbReference type="Proteomes" id="UP001250662"/>
    </source>
</evidence>
<evidence type="ECO:0000256" key="2">
    <source>
        <dbReference type="ARBA" id="ARBA00012438"/>
    </source>
</evidence>
<dbReference type="SUPFAM" id="SSF47384">
    <property type="entry name" value="Homodimeric domain of signal transducing histidine kinase"/>
    <property type="match status" value="1"/>
</dbReference>
<comment type="catalytic activity">
    <reaction evidence="1">
        <text>ATP + protein L-histidine = ADP + protein N-phospho-L-histidine.</text>
        <dbReference type="EC" id="2.7.13.3"/>
    </reaction>
</comment>
<evidence type="ECO:0000256" key="4">
    <source>
        <dbReference type="ARBA" id="ARBA00022679"/>
    </source>
</evidence>
<protein>
    <recommendedName>
        <fullName evidence="2">histidine kinase</fullName>
        <ecNumber evidence="2">2.7.13.3</ecNumber>
    </recommendedName>
</protein>
<dbReference type="InterPro" id="IPR000700">
    <property type="entry name" value="PAS-assoc_C"/>
</dbReference>
<dbReference type="InterPro" id="IPR001610">
    <property type="entry name" value="PAC"/>
</dbReference>
<feature type="domain" description="PAC" evidence="8">
    <location>
        <begin position="186"/>
        <end position="237"/>
    </location>
</feature>
<evidence type="ECO:0000259" key="6">
    <source>
        <dbReference type="PROSITE" id="PS50109"/>
    </source>
</evidence>
<dbReference type="SMART" id="SM00091">
    <property type="entry name" value="PAS"/>
    <property type="match status" value="2"/>
</dbReference>
<dbReference type="Gene3D" id="3.30.450.20">
    <property type="entry name" value="PAS domain"/>
    <property type="match status" value="3"/>
</dbReference>
<feature type="domain" description="PAS" evidence="7">
    <location>
        <begin position="238"/>
        <end position="310"/>
    </location>
</feature>
<dbReference type="SUPFAM" id="SSF55874">
    <property type="entry name" value="ATPase domain of HSP90 chaperone/DNA topoisomerase II/histidine kinase"/>
    <property type="match status" value="1"/>
</dbReference>
<feature type="domain" description="Histidine kinase" evidence="6">
    <location>
        <begin position="383"/>
        <end position="596"/>
    </location>
</feature>
<organism evidence="9 10">
    <name type="scientific">Croceitalea vernalis</name>
    <dbReference type="NCBI Taxonomy" id="3075599"/>
    <lineage>
        <taxon>Bacteria</taxon>
        <taxon>Pseudomonadati</taxon>
        <taxon>Bacteroidota</taxon>
        <taxon>Flavobacteriia</taxon>
        <taxon>Flavobacteriales</taxon>
        <taxon>Flavobacteriaceae</taxon>
        <taxon>Croceitalea</taxon>
    </lineage>
</organism>
<dbReference type="InterPro" id="IPR000014">
    <property type="entry name" value="PAS"/>
</dbReference>
<dbReference type="PANTHER" id="PTHR43304">
    <property type="entry name" value="PHYTOCHROME-LIKE PROTEIN CPH1"/>
    <property type="match status" value="1"/>
</dbReference>
<dbReference type="SMART" id="SM00086">
    <property type="entry name" value="PAC"/>
    <property type="match status" value="3"/>
</dbReference>
<dbReference type="SMART" id="SM00387">
    <property type="entry name" value="HATPase_c"/>
    <property type="match status" value="1"/>
</dbReference>
<dbReference type="RefSeq" id="WP_311386825.1">
    <property type="nucleotide sequence ID" value="NZ_JAVRHU010000001.1"/>
</dbReference>
<dbReference type="SUPFAM" id="SSF55785">
    <property type="entry name" value="PYP-like sensor domain (PAS domain)"/>
    <property type="match status" value="3"/>
</dbReference>